<dbReference type="GO" id="GO:0046755">
    <property type="term" value="P:viral budding"/>
    <property type="evidence" value="ECO:0007669"/>
    <property type="project" value="TreeGrafter"/>
</dbReference>
<dbReference type="InterPro" id="IPR023341">
    <property type="entry name" value="MABP"/>
</dbReference>
<dbReference type="GO" id="GO:0005770">
    <property type="term" value="C:late endosome"/>
    <property type="evidence" value="ECO:0007669"/>
    <property type="project" value="TreeGrafter"/>
</dbReference>
<dbReference type="EMBL" id="KZ308518">
    <property type="protein sequence ID" value="KAG8230925.1"/>
    <property type="molecule type" value="Genomic_DNA"/>
</dbReference>
<dbReference type="AlphaFoldDB" id="A0A8K0KBZ8"/>
<organism evidence="2 3">
    <name type="scientific">Ladona fulva</name>
    <name type="common">Scarce chaser dragonfly</name>
    <name type="synonym">Libellula fulva</name>
    <dbReference type="NCBI Taxonomy" id="123851"/>
    <lineage>
        <taxon>Eukaryota</taxon>
        <taxon>Metazoa</taxon>
        <taxon>Ecdysozoa</taxon>
        <taxon>Arthropoda</taxon>
        <taxon>Hexapoda</taxon>
        <taxon>Insecta</taxon>
        <taxon>Pterygota</taxon>
        <taxon>Palaeoptera</taxon>
        <taxon>Odonata</taxon>
        <taxon>Epiprocta</taxon>
        <taxon>Anisoptera</taxon>
        <taxon>Libelluloidea</taxon>
        <taxon>Libellulidae</taxon>
        <taxon>Ladona</taxon>
    </lineage>
</organism>
<dbReference type="PROSITE" id="PS51498">
    <property type="entry name" value="MABP"/>
    <property type="match status" value="1"/>
</dbReference>
<evidence type="ECO:0000313" key="3">
    <source>
        <dbReference type="Proteomes" id="UP000792457"/>
    </source>
</evidence>
<name>A0A8K0KBZ8_LADFU</name>
<dbReference type="GO" id="GO:0000813">
    <property type="term" value="C:ESCRT I complex"/>
    <property type="evidence" value="ECO:0007669"/>
    <property type="project" value="InterPro"/>
</dbReference>
<dbReference type="PANTHER" id="PTHR31547">
    <property type="entry name" value="MULTIVESICULAR BODY SUBUNIT 12B"/>
    <property type="match status" value="1"/>
</dbReference>
<dbReference type="InterPro" id="IPR018798">
    <property type="entry name" value="MVB12A/B"/>
</dbReference>
<reference evidence="2" key="2">
    <citation type="submission" date="2017-10" db="EMBL/GenBank/DDBJ databases">
        <title>Ladona fulva Genome sequencing and assembly.</title>
        <authorList>
            <person name="Murali S."/>
            <person name="Richards S."/>
            <person name="Bandaranaike D."/>
            <person name="Bellair M."/>
            <person name="Blankenburg K."/>
            <person name="Chao H."/>
            <person name="Dinh H."/>
            <person name="Doddapaneni H."/>
            <person name="Dugan-Rocha S."/>
            <person name="Elkadiri S."/>
            <person name="Gnanaolivu R."/>
            <person name="Hernandez B."/>
            <person name="Skinner E."/>
            <person name="Javaid M."/>
            <person name="Lee S."/>
            <person name="Li M."/>
            <person name="Ming W."/>
            <person name="Munidasa M."/>
            <person name="Muniz J."/>
            <person name="Nguyen L."/>
            <person name="Hughes D."/>
            <person name="Osuji N."/>
            <person name="Pu L.-L."/>
            <person name="Puazo M."/>
            <person name="Qu C."/>
            <person name="Quiroz J."/>
            <person name="Raj R."/>
            <person name="Weissenberger G."/>
            <person name="Xin Y."/>
            <person name="Zou X."/>
            <person name="Han Y."/>
            <person name="Worley K."/>
            <person name="Muzny D."/>
            <person name="Gibbs R."/>
        </authorList>
    </citation>
    <scope>NUCLEOTIDE SEQUENCE</scope>
    <source>
        <strain evidence="2">Sampled in the wild</strain>
    </source>
</reference>
<dbReference type="Pfam" id="PF10240">
    <property type="entry name" value="DUF2464"/>
    <property type="match status" value="1"/>
</dbReference>
<comment type="caution">
    <text evidence="2">The sequence shown here is derived from an EMBL/GenBank/DDBJ whole genome shotgun (WGS) entry which is preliminary data.</text>
</comment>
<sequence length="112" mass="12178">MMHEVYNTLPDDRPITAIGVVSDPEKCPPGYIVVSRTHDQDSDADLWKEGFFGRKTRYICLSKTEGIGGTHLGGNGPPPPPAADLIVQSVTVINDKEMPPDGYSLIPRTIDS</sequence>
<feature type="domain" description="MABP" evidence="1">
    <location>
        <begin position="12"/>
        <end position="112"/>
    </location>
</feature>
<dbReference type="InterPro" id="IPR040297">
    <property type="entry name" value="MVB12B"/>
</dbReference>
<dbReference type="PANTHER" id="PTHR31547:SF1">
    <property type="entry name" value="MULTIVESICULAR BODY SUBUNIT 12B"/>
    <property type="match status" value="1"/>
</dbReference>
<dbReference type="OrthoDB" id="6021306at2759"/>
<dbReference type="Proteomes" id="UP000792457">
    <property type="component" value="Unassembled WGS sequence"/>
</dbReference>
<gene>
    <name evidence="2" type="ORF">J437_LFUL002957</name>
</gene>
<dbReference type="GO" id="GO:0019075">
    <property type="term" value="P:virus maturation"/>
    <property type="evidence" value="ECO:0007669"/>
    <property type="project" value="TreeGrafter"/>
</dbReference>
<dbReference type="Gene3D" id="2.100.10.50">
    <property type="match status" value="1"/>
</dbReference>
<evidence type="ECO:0000313" key="2">
    <source>
        <dbReference type="EMBL" id="KAG8230925.1"/>
    </source>
</evidence>
<reference evidence="2" key="1">
    <citation type="submission" date="2013-04" db="EMBL/GenBank/DDBJ databases">
        <authorList>
            <person name="Qu J."/>
            <person name="Murali S.C."/>
            <person name="Bandaranaike D."/>
            <person name="Bellair M."/>
            <person name="Blankenburg K."/>
            <person name="Chao H."/>
            <person name="Dinh H."/>
            <person name="Doddapaneni H."/>
            <person name="Downs B."/>
            <person name="Dugan-Rocha S."/>
            <person name="Elkadiri S."/>
            <person name="Gnanaolivu R.D."/>
            <person name="Hernandez B."/>
            <person name="Javaid M."/>
            <person name="Jayaseelan J.C."/>
            <person name="Lee S."/>
            <person name="Li M."/>
            <person name="Ming W."/>
            <person name="Munidasa M."/>
            <person name="Muniz J."/>
            <person name="Nguyen L."/>
            <person name="Ongeri F."/>
            <person name="Osuji N."/>
            <person name="Pu L.-L."/>
            <person name="Puazo M."/>
            <person name="Qu C."/>
            <person name="Quiroz J."/>
            <person name="Raj R."/>
            <person name="Weissenberger G."/>
            <person name="Xin Y."/>
            <person name="Zou X."/>
            <person name="Han Y."/>
            <person name="Richards S."/>
            <person name="Worley K."/>
            <person name="Muzny D."/>
            <person name="Gibbs R."/>
        </authorList>
    </citation>
    <scope>NUCLEOTIDE SEQUENCE</scope>
    <source>
        <strain evidence="2">Sampled in the wild</strain>
    </source>
</reference>
<dbReference type="GO" id="GO:0042058">
    <property type="term" value="P:regulation of epidermal growth factor receptor signaling pathway"/>
    <property type="evidence" value="ECO:0007669"/>
    <property type="project" value="TreeGrafter"/>
</dbReference>
<protein>
    <recommendedName>
        <fullName evidence="1">MABP domain-containing protein</fullName>
    </recommendedName>
</protein>
<accession>A0A8K0KBZ8</accession>
<evidence type="ECO:0000259" key="1">
    <source>
        <dbReference type="PROSITE" id="PS51498"/>
    </source>
</evidence>
<feature type="non-terminal residue" evidence="2">
    <location>
        <position position="1"/>
    </location>
</feature>
<keyword evidence="3" id="KW-1185">Reference proteome</keyword>
<proteinExistence type="predicted"/>